<proteinExistence type="inferred from homology"/>
<keyword evidence="2" id="KW-0472">Membrane</keyword>
<dbReference type="InterPro" id="IPR005064">
    <property type="entry name" value="BUG"/>
</dbReference>
<dbReference type="CDD" id="cd07012">
    <property type="entry name" value="PBP2_Bug_TTT"/>
    <property type="match status" value="1"/>
</dbReference>
<dbReference type="InterPro" id="IPR042100">
    <property type="entry name" value="Bug_dom1"/>
</dbReference>
<evidence type="ECO:0000313" key="4">
    <source>
        <dbReference type="Proteomes" id="UP000005714"/>
    </source>
</evidence>
<keyword evidence="2" id="KW-0812">Transmembrane</keyword>
<dbReference type="AlphaFoldDB" id="D4YQA6"/>
<keyword evidence="2" id="KW-1133">Transmembrane helix</keyword>
<dbReference type="Gene3D" id="3.40.190.150">
    <property type="entry name" value="Bordetella uptake gene, domain 1"/>
    <property type="match status" value="1"/>
</dbReference>
<organism evidence="3 4">
    <name type="scientific">Brevibacterium mcbrellneri ATCC 49030</name>
    <dbReference type="NCBI Taxonomy" id="585530"/>
    <lineage>
        <taxon>Bacteria</taxon>
        <taxon>Bacillati</taxon>
        <taxon>Actinomycetota</taxon>
        <taxon>Actinomycetes</taxon>
        <taxon>Micrococcales</taxon>
        <taxon>Brevibacteriaceae</taxon>
        <taxon>Brevibacterium</taxon>
    </lineage>
</organism>
<dbReference type="STRING" id="585530.HMPREF0183_2116"/>
<evidence type="ECO:0000256" key="1">
    <source>
        <dbReference type="ARBA" id="ARBA00006987"/>
    </source>
</evidence>
<dbReference type="Pfam" id="PF03401">
    <property type="entry name" value="TctC"/>
    <property type="match status" value="1"/>
</dbReference>
<dbReference type="PIRSF" id="PIRSF017082">
    <property type="entry name" value="YflP"/>
    <property type="match status" value="1"/>
</dbReference>
<dbReference type="eggNOG" id="COG3181">
    <property type="taxonomic scope" value="Bacteria"/>
</dbReference>
<evidence type="ECO:0000313" key="3">
    <source>
        <dbReference type="EMBL" id="EFG46563.1"/>
    </source>
</evidence>
<name>D4YQA6_9MICO</name>
<dbReference type="Proteomes" id="UP000005714">
    <property type="component" value="Unassembled WGS sequence"/>
</dbReference>
<sequence length="344" mass="36584">MIYATFTFEQNGNPMKQRKRPVGLLVFAVITAVVLVVAMTVSIQRASASDNVRANLTLIAPAGAGGGWDGFVREQQQAMRQAGLVGNVQVVNIPGAGGTIGLGRFSTMHERSDTLLATGSAMTGGILINNSPVGYDDVVPLAKIAEDYDVVIVPADSPLETIDDLLNEWKEDPKGHPWTGGSAGSMDHLVVANLAQEAGLDGKETTFIPKSGGGEAIAALLNGTADYAATGYNEVADQVEAGRVKALGVTGPERIEGVDIPTIKEQGHDVVLANWRGMLAAPGVSEEVAQQQLELLKEMRDTPEWQDALKRNAWADAWETGDDLAKFLEEDQKKTAELLKELGL</sequence>
<accession>D4YQA6</accession>
<dbReference type="PANTHER" id="PTHR42928:SF3">
    <property type="entry name" value="UPF0065 PROTEIN YFLP"/>
    <property type="match status" value="1"/>
</dbReference>
<comment type="caution">
    <text evidence="3">The sequence shown here is derived from an EMBL/GenBank/DDBJ whole genome shotgun (WGS) entry which is preliminary data.</text>
</comment>
<feature type="transmembrane region" description="Helical" evidence="2">
    <location>
        <begin position="21"/>
        <end position="43"/>
    </location>
</feature>
<dbReference type="Gene3D" id="3.40.190.10">
    <property type="entry name" value="Periplasmic binding protein-like II"/>
    <property type="match status" value="1"/>
</dbReference>
<comment type="similarity">
    <text evidence="1">Belongs to the UPF0065 (bug) family.</text>
</comment>
<dbReference type="PANTHER" id="PTHR42928">
    <property type="entry name" value="TRICARBOXYLATE-BINDING PROTEIN"/>
    <property type="match status" value="1"/>
</dbReference>
<dbReference type="SUPFAM" id="SSF53850">
    <property type="entry name" value="Periplasmic binding protein-like II"/>
    <property type="match status" value="1"/>
</dbReference>
<dbReference type="EMBL" id="ADNU01000070">
    <property type="protein sequence ID" value="EFG46563.1"/>
    <property type="molecule type" value="Genomic_DNA"/>
</dbReference>
<keyword evidence="4" id="KW-1185">Reference proteome</keyword>
<evidence type="ECO:0008006" key="5">
    <source>
        <dbReference type="Google" id="ProtNLM"/>
    </source>
</evidence>
<reference evidence="3 4" key="1">
    <citation type="submission" date="2010-04" db="EMBL/GenBank/DDBJ databases">
        <authorList>
            <person name="Qin X."/>
            <person name="Bachman B."/>
            <person name="Battles P."/>
            <person name="Bell A."/>
            <person name="Bess C."/>
            <person name="Bickham C."/>
            <person name="Chaboub L."/>
            <person name="Chen D."/>
            <person name="Coyle M."/>
            <person name="Deiros D.R."/>
            <person name="Dinh H."/>
            <person name="Forbes L."/>
            <person name="Fowler G."/>
            <person name="Francisco L."/>
            <person name="Fu Q."/>
            <person name="Gubbala S."/>
            <person name="Hale W."/>
            <person name="Han Y."/>
            <person name="Hemphill L."/>
            <person name="Highlander S.K."/>
            <person name="Hirani K."/>
            <person name="Hogues M."/>
            <person name="Jackson L."/>
            <person name="Jakkamsetti A."/>
            <person name="Javaid M."/>
            <person name="Jiang H."/>
            <person name="Korchina V."/>
            <person name="Kovar C."/>
            <person name="Lara F."/>
            <person name="Lee S."/>
            <person name="Mata R."/>
            <person name="Mathew T."/>
            <person name="Moen C."/>
            <person name="Morales K."/>
            <person name="Munidasa M."/>
            <person name="Nazareth L."/>
            <person name="Ngo R."/>
            <person name="Nguyen L."/>
            <person name="Okwuonu G."/>
            <person name="Ongeri F."/>
            <person name="Patil S."/>
            <person name="Petrosino J."/>
            <person name="Pham C."/>
            <person name="Pham P."/>
            <person name="Pu L.-L."/>
            <person name="Puazo M."/>
            <person name="Raj R."/>
            <person name="Reid J."/>
            <person name="Rouhana J."/>
            <person name="Saada N."/>
            <person name="Shang Y."/>
            <person name="Simmons D."/>
            <person name="Thornton R."/>
            <person name="Warren J."/>
            <person name="Weissenberger G."/>
            <person name="Zhang J."/>
            <person name="Zhang L."/>
            <person name="Zhou C."/>
            <person name="Zhu D."/>
            <person name="Muzny D."/>
            <person name="Worley K."/>
            <person name="Gibbs R."/>
        </authorList>
    </citation>
    <scope>NUCLEOTIDE SEQUENCE [LARGE SCALE GENOMIC DNA]</scope>
    <source>
        <strain evidence="3 4">ATCC 49030</strain>
    </source>
</reference>
<protein>
    <recommendedName>
        <fullName evidence="5">Tricarboxylic transport membrane protein</fullName>
    </recommendedName>
</protein>
<gene>
    <name evidence="3" type="ORF">HMPREF0183_2116</name>
</gene>
<evidence type="ECO:0000256" key="2">
    <source>
        <dbReference type="SAM" id="Phobius"/>
    </source>
</evidence>